<evidence type="ECO:0000256" key="9">
    <source>
        <dbReference type="SAM" id="MobiDB-lite"/>
    </source>
</evidence>
<feature type="transmembrane region" description="Helical" evidence="10">
    <location>
        <begin position="82"/>
        <end position="107"/>
    </location>
</feature>
<dbReference type="SMART" id="SM00054">
    <property type="entry name" value="EFh"/>
    <property type="match status" value="1"/>
</dbReference>
<evidence type="ECO:0000256" key="2">
    <source>
        <dbReference type="ARBA" id="ARBA00005272"/>
    </source>
</evidence>
<keyword evidence="10" id="KW-1133">Transmembrane helix</keyword>
<evidence type="ECO:0000256" key="6">
    <source>
        <dbReference type="ARBA" id="ARBA00022946"/>
    </source>
</evidence>
<dbReference type="PROSITE" id="PS50222">
    <property type="entry name" value="EF_HAND_2"/>
    <property type="match status" value="1"/>
</dbReference>
<comment type="similarity">
    <text evidence="2">Belongs to the NADH dehydrogenase family.</text>
</comment>
<dbReference type="GO" id="GO:0005743">
    <property type="term" value="C:mitochondrial inner membrane"/>
    <property type="evidence" value="ECO:0007669"/>
    <property type="project" value="UniProtKB-SubCell"/>
</dbReference>
<keyword evidence="7" id="KW-0560">Oxidoreductase</keyword>
<dbReference type="PROSITE" id="PS00018">
    <property type="entry name" value="EF_HAND_1"/>
    <property type="match status" value="1"/>
</dbReference>
<dbReference type="AlphaFoldDB" id="A0A3N4I924"/>
<evidence type="ECO:0000256" key="10">
    <source>
        <dbReference type="SAM" id="Phobius"/>
    </source>
</evidence>
<feature type="compositionally biased region" description="Low complexity" evidence="9">
    <location>
        <begin position="1"/>
        <end position="19"/>
    </location>
</feature>
<dbReference type="PANTHER" id="PTHR43706:SF50">
    <property type="entry name" value="NADH DEHYDROGENASE (UBIQUINONE)-RELATED"/>
    <property type="match status" value="1"/>
</dbReference>
<keyword evidence="5" id="KW-0106">Calcium</keyword>
<dbReference type="InterPro" id="IPR045024">
    <property type="entry name" value="NDH-2"/>
</dbReference>
<dbReference type="SUPFAM" id="SSF47473">
    <property type="entry name" value="EF-hand"/>
    <property type="match status" value="1"/>
</dbReference>
<feature type="region of interest" description="Disordered" evidence="9">
    <location>
        <begin position="1"/>
        <end position="58"/>
    </location>
</feature>
<organism evidence="12 13">
    <name type="scientific">Ascobolus immersus RN42</name>
    <dbReference type="NCBI Taxonomy" id="1160509"/>
    <lineage>
        <taxon>Eukaryota</taxon>
        <taxon>Fungi</taxon>
        <taxon>Dikarya</taxon>
        <taxon>Ascomycota</taxon>
        <taxon>Pezizomycotina</taxon>
        <taxon>Pezizomycetes</taxon>
        <taxon>Pezizales</taxon>
        <taxon>Ascobolaceae</taxon>
        <taxon>Ascobolus</taxon>
    </lineage>
</organism>
<dbReference type="OrthoDB" id="5376590at2759"/>
<comment type="subcellular location">
    <subcellularLocation>
        <location evidence="1">Mitochondrion inner membrane</location>
        <topology evidence="1">Peripheral membrane protein</topology>
        <orientation evidence="1">Intermembrane side</orientation>
    </subcellularLocation>
</comment>
<dbReference type="STRING" id="1160509.A0A3N4I924"/>
<dbReference type="PANTHER" id="PTHR43706">
    <property type="entry name" value="NADH DEHYDROGENASE"/>
    <property type="match status" value="1"/>
</dbReference>
<evidence type="ECO:0000256" key="8">
    <source>
        <dbReference type="ARBA" id="ARBA00023027"/>
    </source>
</evidence>
<keyword evidence="4" id="KW-0274">FAD</keyword>
<reference evidence="12 13" key="1">
    <citation type="journal article" date="2018" name="Nat. Ecol. Evol.">
        <title>Pezizomycetes genomes reveal the molecular basis of ectomycorrhizal truffle lifestyle.</title>
        <authorList>
            <person name="Murat C."/>
            <person name="Payen T."/>
            <person name="Noel B."/>
            <person name="Kuo A."/>
            <person name="Morin E."/>
            <person name="Chen J."/>
            <person name="Kohler A."/>
            <person name="Krizsan K."/>
            <person name="Balestrini R."/>
            <person name="Da Silva C."/>
            <person name="Montanini B."/>
            <person name="Hainaut M."/>
            <person name="Levati E."/>
            <person name="Barry K.W."/>
            <person name="Belfiori B."/>
            <person name="Cichocki N."/>
            <person name="Clum A."/>
            <person name="Dockter R.B."/>
            <person name="Fauchery L."/>
            <person name="Guy J."/>
            <person name="Iotti M."/>
            <person name="Le Tacon F."/>
            <person name="Lindquist E.A."/>
            <person name="Lipzen A."/>
            <person name="Malagnac F."/>
            <person name="Mello A."/>
            <person name="Molinier V."/>
            <person name="Miyauchi S."/>
            <person name="Poulain J."/>
            <person name="Riccioni C."/>
            <person name="Rubini A."/>
            <person name="Sitrit Y."/>
            <person name="Splivallo R."/>
            <person name="Traeger S."/>
            <person name="Wang M."/>
            <person name="Zifcakova L."/>
            <person name="Wipf D."/>
            <person name="Zambonelli A."/>
            <person name="Paolocci F."/>
            <person name="Nowrousian M."/>
            <person name="Ottonello S."/>
            <person name="Baldrian P."/>
            <person name="Spatafora J.W."/>
            <person name="Henrissat B."/>
            <person name="Nagy L.G."/>
            <person name="Aury J.M."/>
            <person name="Wincker P."/>
            <person name="Grigoriev I.V."/>
            <person name="Bonfante P."/>
            <person name="Martin F.M."/>
        </authorList>
    </citation>
    <scope>NUCLEOTIDE SEQUENCE [LARGE SCALE GENOMIC DNA]</scope>
    <source>
        <strain evidence="12 13">RN42</strain>
    </source>
</reference>
<evidence type="ECO:0000256" key="4">
    <source>
        <dbReference type="ARBA" id="ARBA00022827"/>
    </source>
</evidence>
<dbReference type="SUPFAM" id="SSF51905">
    <property type="entry name" value="FAD/NAD(P)-binding domain"/>
    <property type="match status" value="2"/>
</dbReference>
<dbReference type="InterPro" id="IPR054585">
    <property type="entry name" value="NDH2-like_C"/>
</dbReference>
<keyword evidence="3" id="KW-0285">Flavoprotein</keyword>
<dbReference type="InterPro" id="IPR023753">
    <property type="entry name" value="FAD/NAD-binding_dom"/>
</dbReference>
<keyword evidence="13" id="KW-1185">Reference proteome</keyword>
<feature type="compositionally biased region" description="Polar residues" evidence="9">
    <location>
        <begin position="20"/>
        <end position="31"/>
    </location>
</feature>
<gene>
    <name evidence="12" type="ORF">BJ508DRAFT_414006</name>
</gene>
<keyword evidence="8" id="KW-0520">NAD</keyword>
<proteinExistence type="inferred from homology"/>
<evidence type="ECO:0000259" key="11">
    <source>
        <dbReference type="PROSITE" id="PS50222"/>
    </source>
</evidence>
<dbReference type="Gene3D" id="3.50.50.100">
    <property type="match status" value="2"/>
</dbReference>
<evidence type="ECO:0000256" key="1">
    <source>
        <dbReference type="ARBA" id="ARBA00004137"/>
    </source>
</evidence>
<dbReference type="EMBL" id="ML119670">
    <property type="protein sequence ID" value="RPA82569.1"/>
    <property type="molecule type" value="Genomic_DNA"/>
</dbReference>
<accession>A0A3N4I924</accession>
<dbReference type="InterPro" id="IPR036188">
    <property type="entry name" value="FAD/NAD-bd_sf"/>
</dbReference>
<evidence type="ECO:0000313" key="12">
    <source>
        <dbReference type="EMBL" id="RPA82569.1"/>
    </source>
</evidence>
<protein>
    <recommendedName>
        <fullName evidence="11">EF-hand domain-containing protein</fullName>
    </recommendedName>
</protein>
<dbReference type="Pfam" id="PF00036">
    <property type="entry name" value="EF-hand_1"/>
    <property type="match status" value="1"/>
</dbReference>
<dbReference type="Pfam" id="PF07992">
    <property type="entry name" value="Pyr_redox_2"/>
    <property type="match status" value="1"/>
</dbReference>
<dbReference type="InterPro" id="IPR002048">
    <property type="entry name" value="EF_hand_dom"/>
</dbReference>
<name>A0A3N4I924_ASCIM</name>
<dbReference type="Proteomes" id="UP000275078">
    <property type="component" value="Unassembled WGS sequence"/>
</dbReference>
<keyword evidence="10" id="KW-0812">Transmembrane</keyword>
<dbReference type="GO" id="GO:0005509">
    <property type="term" value="F:calcium ion binding"/>
    <property type="evidence" value="ECO:0007669"/>
    <property type="project" value="InterPro"/>
</dbReference>
<evidence type="ECO:0000256" key="7">
    <source>
        <dbReference type="ARBA" id="ARBA00023002"/>
    </source>
</evidence>
<dbReference type="Pfam" id="PF22366">
    <property type="entry name" value="NDH2_C"/>
    <property type="match status" value="1"/>
</dbReference>
<evidence type="ECO:0000256" key="5">
    <source>
        <dbReference type="ARBA" id="ARBA00022837"/>
    </source>
</evidence>
<dbReference type="GO" id="GO:0003954">
    <property type="term" value="F:NADH dehydrogenase activity"/>
    <property type="evidence" value="ECO:0007669"/>
    <property type="project" value="InterPro"/>
</dbReference>
<feature type="domain" description="EF-hand" evidence="11">
    <location>
        <begin position="540"/>
        <end position="575"/>
    </location>
</feature>
<dbReference type="InterPro" id="IPR011992">
    <property type="entry name" value="EF-hand-dom_pair"/>
</dbReference>
<keyword evidence="6" id="KW-0809">Transit peptide</keyword>
<feature type="compositionally biased region" description="Polar residues" evidence="9">
    <location>
        <begin position="40"/>
        <end position="58"/>
    </location>
</feature>
<evidence type="ECO:0000256" key="3">
    <source>
        <dbReference type="ARBA" id="ARBA00022630"/>
    </source>
</evidence>
<keyword evidence="10" id="KW-0472">Membrane</keyword>
<sequence length="711" mass="79395">MYRSLSRSVRSLPSVRTRTLQPAQVRSLHSQTPHRRHPFFTSNPTTASRSQSPSLTSQVTKRVVSTEALFKSKKPQYRLFRFVYRGLAFFGFSVLTITGATLAFFIYDATTYKESAEFGDLSIPEVALSPVRGGPKNLPIAEILVDEEDSEATRKCADKPKLVVLGTGWGSVGLLKNLKEEDWNVTVISTSNYFLYTPLLPSATVGTVELRSLMEPIRRVLQRLKGHFIRASAESVDLENKLVEVSQVMDDGEKRSFYVPYDKLVIGVGATGNTHGVPGLEYTLALKSSGDARRIRQKLIDNFERACLPTTTDDERKKLLSFVVCGGGPTGVEFAAELSDMINEDMITQYPKILRNEISIHLIQSAGHILNTYDEALSTYAESKFARDSIGVLTNSRVQEVRPDRIIFSQKDTEDRTKVITKELPFGLCLWSTGVGQVPFCEALAKSLPGQKNRRALETDSHLRLIGDDSGDVYAIGDCSTVKNNIAEHLTEFITDRVLSQRERRTGSRKAVDTDSIQLSFGEWRALAKEIKKRFPQTSQHLRRLDKLFQDFDTDKSGTLSIQELKVLLDKIDSKLTSLPATAQRANQQGIYLAHKLNAIARSPHFPSAGAPITTQPSFLGKPQLLHKPTVFPEDESVYKAFNYRHLGSLAYVGNAAVFDLGGGWNIGGGLVAMYLWRSVYFAQSVSFRTRMMLAMDWGRRSLFGRDLIMP</sequence>
<dbReference type="InterPro" id="IPR018247">
    <property type="entry name" value="EF_Hand_1_Ca_BS"/>
</dbReference>
<evidence type="ECO:0000313" key="13">
    <source>
        <dbReference type="Proteomes" id="UP000275078"/>
    </source>
</evidence>